<dbReference type="Proteomes" id="UP001066276">
    <property type="component" value="Chromosome 3_1"/>
</dbReference>
<gene>
    <name evidence="1" type="ORF">NDU88_001728</name>
</gene>
<evidence type="ECO:0000313" key="2">
    <source>
        <dbReference type="Proteomes" id="UP001066276"/>
    </source>
</evidence>
<comment type="caution">
    <text evidence="1">The sequence shown here is derived from an EMBL/GenBank/DDBJ whole genome shotgun (WGS) entry which is preliminary data.</text>
</comment>
<proteinExistence type="predicted"/>
<evidence type="ECO:0000313" key="1">
    <source>
        <dbReference type="EMBL" id="KAJ1184932.1"/>
    </source>
</evidence>
<reference evidence="1" key="1">
    <citation type="journal article" date="2022" name="bioRxiv">
        <title>Sequencing and chromosome-scale assembly of the giantPleurodeles waltlgenome.</title>
        <authorList>
            <person name="Brown T."/>
            <person name="Elewa A."/>
            <person name="Iarovenko S."/>
            <person name="Subramanian E."/>
            <person name="Araus A.J."/>
            <person name="Petzold A."/>
            <person name="Susuki M."/>
            <person name="Suzuki K.-i.T."/>
            <person name="Hayashi T."/>
            <person name="Toyoda A."/>
            <person name="Oliveira C."/>
            <person name="Osipova E."/>
            <person name="Leigh N.D."/>
            <person name="Simon A."/>
            <person name="Yun M.H."/>
        </authorList>
    </citation>
    <scope>NUCLEOTIDE SEQUENCE</scope>
    <source>
        <strain evidence="1">20211129_DDA</strain>
        <tissue evidence="1">Liver</tissue>
    </source>
</reference>
<protein>
    <submittedName>
        <fullName evidence="1">Uncharacterized protein</fullName>
    </submittedName>
</protein>
<name>A0AAV7U7N9_PLEWA</name>
<keyword evidence="2" id="KW-1185">Reference proteome</keyword>
<sequence>MGLFGLALRSRPVCLDRSRDRREFLSIRIARADTIYYGTPPPVARSSHYVSAVLLLYLGLPVKTSRALHSRAIRSLF</sequence>
<organism evidence="1 2">
    <name type="scientific">Pleurodeles waltl</name>
    <name type="common">Iberian ribbed newt</name>
    <dbReference type="NCBI Taxonomy" id="8319"/>
    <lineage>
        <taxon>Eukaryota</taxon>
        <taxon>Metazoa</taxon>
        <taxon>Chordata</taxon>
        <taxon>Craniata</taxon>
        <taxon>Vertebrata</taxon>
        <taxon>Euteleostomi</taxon>
        <taxon>Amphibia</taxon>
        <taxon>Batrachia</taxon>
        <taxon>Caudata</taxon>
        <taxon>Salamandroidea</taxon>
        <taxon>Salamandridae</taxon>
        <taxon>Pleurodelinae</taxon>
        <taxon>Pleurodeles</taxon>
    </lineage>
</organism>
<accession>A0AAV7U7N9</accession>
<dbReference type="AlphaFoldDB" id="A0AAV7U7N9"/>
<dbReference type="EMBL" id="JANPWB010000005">
    <property type="protein sequence ID" value="KAJ1184932.1"/>
    <property type="molecule type" value="Genomic_DNA"/>
</dbReference>